<evidence type="ECO:0000313" key="10">
    <source>
        <dbReference type="Proteomes" id="UP001161247"/>
    </source>
</evidence>
<feature type="compositionally biased region" description="Basic and acidic residues" evidence="7">
    <location>
        <begin position="15"/>
        <end position="33"/>
    </location>
</feature>
<reference evidence="9" key="1">
    <citation type="submission" date="2023-03" db="EMBL/GenBank/DDBJ databases">
        <authorList>
            <person name="Julca I."/>
        </authorList>
    </citation>
    <scope>NUCLEOTIDE SEQUENCE</scope>
</reference>
<keyword evidence="3" id="KW-0238">DNA-binding</keyword>
<accession>A0AAV1DBF4</accession>
<evidence type="ECO:0000256" key="7">
    <source>
        <dbReference type="SAM" id="MobiDB-lite"/>
    </source>
</evidence>
<feature type="region of interest" description="Disordered" evidence="7">
    <location>
        <begin position="1"/>
        <end position="67"/>
    </location>
</feature>
<protein>
    <submittedName>
        <fullName evidence="9">OLC1v1003002C1</fullName>
    </submittedName>
</protein>
<dbReference type="GO" id="GO:0003677">
    <property type="term" value="F:DNA binding"/>
    <property type="evidence" value="ECO:0007669"/>
    <property type="project" value="UniProtKB-KW"/>
</dbReference>
<dbReference type="InterPro" id="IPR015300">
    <property type="entry name" value="DNA-bd_pseudobarrel_sf"/>
</dbReference>
<keyword evidence="2" id="KW-0805">Transcription regulation</keyword>
<dbReference type="AlphaFoldDB" id="A0AAV1DBF4"/>
<dbReference type="PANTHER" id="PTHR31391">
    <property type="entry name" value="B3 DOMAIN-CONTAINING PROTEIN OS11G0197600-RELATED"/>
    <property type="match status" value="1"/>
</dbReference>
<evidence type="ECO:0000256" key="1">
    <source>
        <dbReference type="ARBA" id="ARBA00004123"/>
    </source>
</evidence>
<keyword evidence="5" id="KW-0539">Nucleus</keyword>
<organism evidence="9 10">
    <name type="scientific">Oldenlandia corymbosa var. corymbosa</name>
    <dbReference type="NCBI Taxonomy" id="529605"/>
    <lineage>
        <taxon>Eukaryota</taxon>
        <taxon>Viridiplantae</taxon>
        <taxon>Streptophyta</taxon>
        <taxon>Embryophyta</taxon>
        <taxon>Tracheophyta</taxon>
        <taxon>Spermatophyta</taxon>
        <taxon>Magnoliopsida</taxon>
        <taxon>eudicotyledons</taxon>
        <taxon>Gunneridae</taxon>
        <taxon>Pentapetalae</taxon>
        <taxon>asterids</taxon>
        <taxon>lamiids</taxon>
        <taxon>Gentianales</taxon>
        <taxon>Rubiaceae</taxon>
        <taxon>Rubioideae</taxon>
        <taxon>Spermacoceae</taxon>
        <taxon>Hedyotis-Oldenlandia complex</taxon>
        <taxon>Oldenlandia</taxon>
    </lineage>
</organism>
<dbReference type="SMART" id="SM01019">
    <property type="entry name" value="B3"/>
    <property type="match status" value="1"/>
</dbReference>
<keyword evidence="10" id="KW-1185">Reference proteome</keyword>
<evidence type="ECO:0000259" key="8">
    <source>
        <dbReference type="PROSITE" id="PS50863"/>
    </source>
</evidence>
<dbReference type="PANTHER" id="PTHR31391:SF4">
    <property type="entry name" value="B3 DOMAIN-CONTAINING PROTEIN OS03G0184500"/>
    <property type="match status" value="1"/>
</dbReference>
<keyword evidence="4" id="KW-0804">Transcription</keyword>
<dbReference type="EMBL" id="OX459121">
    <property type="protein sequence ID" value="CAI9104349.1"/>
    <property type="molecule type" value="Genomic_DNA"/>
</dbReference>
<dbReference type="InterPro" id="IPR003340">
    <property type="entry name" value="B3_DNA-bd"/>
</dbReference>
<dbReference type="SUPFAM" id="SSF101936">
    <property type="entry name" value="DNA-binding pseudobarrel domain"/>
    <property type="match status" value="1"/>
</dbReference>
<keyword evidence="6" id="KW-0175">Coiled coil</keyword>
<evidence type="ECO:0000256" key="6">
    <source>
        <dbReference type="SAM" id="Coils"/>
    </source>
</evidence>
<proteinExistence type="predicted"/>
<dbReference type="CDD" id="cd10017">
    <property type="entry name" value="B3_DNA"/>
    <property type="match status" value="1"/>
</dbReference>
<comment type="subcellular location">
    <subcellularLocation>
        <location evidence="1">Nucleus</location>
    </subcellularLocation>
</comment>
<dbReference type="Proteomes" id="UP001161247">
    <property type="component" value="Chromosome 4"/>
</dbReference>
<dbReference type="PROSITE" id="PS50863">
    <property type="entry name" value="B3"/>
    <property type="match status" value="1"/>
</dbReference>
<name>A0AAV1DBF4_OLDCO</name>
<dbReference type="GO" id="GO:0005634">
    <property type="term" value="C:nucleus"/>
    <property type="evidence" value="ECO:0007669"/>
    <property type="project" value="UniProtKB-SubCell"/>
</dbReference>
<evidence type="ECO:0000313" key="9">
    <source>
        <dbReference type="EMBL" id="CAI9104349.1"/>
    </source>
</evidence>
<sequence>MKENRKKRSMTEMLAQKDGHQQDHLQNDDKLSSESEGYVTKVRSGTSRRKPVYYHSGTPSSKAGRKYHPLGTKRYAHRISPSFEKVPHGYEVSSHVIKRAKEIEANLDSRYPCFKKIMLHTHVDYQYRLNLPMLFAKKNMPIHDAMCILEDEDGELYETMFCPGDKLFFRAGWKNFVIDHKLLEGDAVVFQLIAPCKFKVFIVRSPTSGEVDRTSVLSQVDESINGQESGEQLIKEKEKDASEHEKSDVFVDFQNFSVVFEGVALDSDFKVPDIRRKYYELCLSQKSFLHAGLVKAISRSSVVDIISDTVRIANDLKGSTFVTSISKFKLWDQTLGGFEILGMKVGFLRAHASKLICLEEQVEDTPTVKKYKEAMIQYDLEGEKMMSIEAKLREAQQEREKLRSEFATLNKQIQAEGSRFLKEANAPW</sequence>
<dbReference type="Gene3D" id="2.40.330.10">
    <property type="entry name" value="DNA-binding pseudobarrel domain"/>
    <property type="match status" value="1"/>
</dbReference>
<evidence type="ECO:0000256" key="5">
    <source>
        <dbReference type="ARBA" id="ARBA00023242"/>
    </source>
</evidence>
<evidence type="ECO:0000256" key="2">
    <source>
        <dbReference type="ARBA" id="ARBA00023015"/>
    </source>
</evidence>
<evidence type="ECO:0000256" key="3">
    <source>
        <dbReference type="ARBA" id="ARBA00023125"/>
    </source>
</evidence>
<feature type="coiled-coil region" evidence="6">
    <location>
        <begin position="378"/>
        <end position="412"/>
    </location>
</feature>
<feature type="domain" description="TF-B3" evidence="8">
    <location>
        <begin position="114"/>
        <end position="206"/>
    </location>
</feature>
<dbReference type="Pfam" id="PF02362">
    <property type="entry name" value="B3"/>
    <property type="match status" value="1"/>
</dbReference>
<evidence type="ECO:0000256" key="4">
    <source>
        <dbReference type="ARBA" id="ARBA00023163"/>
    </source>
</evidence>
<dbReference type="InterPro" id="IPR044837">
    <property type="entry name" value="REM16-like"/>
</dbReference>
<gene>
    <name evidence="9" type="ORF">OLC1_LOCUS13291</name>
</gene>